<accession>A0A075I6F3</accession>
<proteinExistence type="predicted"/>
<dbReference type="EMBL" id="KF901231">
    <property type="protein sequence ID" value="AIF23435.1"/>
    <property type="molecule type" value="Genomic_DNA"/>
</dbReference>
<reference evidence="1" key="1">
    <citation type="journal article" date="2014" name="Genome Biol. Evol.">
        <title>Pangenome evidence for extensive interdomain horizontal transfer affecting lineage core and shell genes in uncultured planktonic thaumarchaeota and euryarchaeota.</title>
        <authorList>
            <person name="Deschamps P."/>
            <person name="Zivanovic Y."/>
            <person name="Moreira D."/>
            <person name="Rodriguez-Valera F."/>
            <person name="Lopez-Garcia P."/>
        </authorList>
    </citation>
    <scope>NUCLEOTIDE SEQUENCE</scope>
</reference>
<organism evidence="1">
    <name type="scientific">uncultured marine thaumarchaeote SAT1000_15_H02</name>
    <dbReference type="NCBI Taxonomy" id="1456386"/>
    <lineage>
        <taxon>Archaea</taxon>
        <taxon>Nitrososphaerota</taxon>
        <taxon>environmental samples</taxon>
    </lineage>
</organism>
<name>A0A075I6F3_9ARCH</name>
<protein>
    <submittedName>
        <fullName evidence="1">Uncharacterized protein</fullName>
    </submittedName>
</protein>
<sequence>MGKTTLSMNVSIICMLFFAFLIGVIPTSFAEEENDMSLWNRATLDSDYFVHFQAQVRDIDGSLVSVIETFEGEYLLDSRTESSYSVLPLKQVVEISNKKYEVRQLASHVCCWEVYGYTAGAYNVGFEIDGQYVIVFHAFPPMFIVENDDVITVQWTIFKKI</sequence>
<dbReference type="AlphaFoldDB" id="A0A075I6F3"/>
<evidence type="ECO:0000313" key="1">
    <source>
        <dbReference type="EMBL" id="AIF23435.1"/>
    </source>
</evidence>